<evidence type="ECO:0000313" key="2">
    <source>
        <dbReference type="Proteomes" id="UP000328092"/>
    </source>
</evidence>
<evidence type="ECO:0000313" key="1">
    <source>
        <dbReference type="EMBL" id="VIO68728.1"/>
    </source>
</evidence>
<dbReference type="Proteomes" id="UP000328092">
    <property type="component" value="Unassembled WGS sequence"/>
</dbReference>
<comment type="caution">
    <text evidence="1">The sequence shown here is derived from an EMBL/GenBank/DDBJ whole genome shotgun (WGS) entry which is preliminary data.</text>
</comment>
<organism evidence="1 2">
    <name type="scientific">Bradyrhizobium ivorense</name>
    <dbReference type="NCBI Taxonomy" id="2511166"/>
    <lineage>
        <taxon>Bacteria</taxon>
        <taxon>Pseudomonadati</taxon>
        <taxon>Pseudomonadota</taxon>
        <taxon>Alphaproteobacteria</taxon>
        <taxon>Hyphomicrobiales</taxon>
        <taxon>Nitrobacteraceae</taxon>
        <taxon>Bradyrhizobium</taxon>
    </lineage>
</organism>
<dbReference type="EMBL" id="CAADFC020000008">
    <property type="protein sequence ID" value="VIO68728.1"/>
    <property type="molecule type" value="Genomic_DNA"/>
</dbReference>
<protein>
    <submittedName>
        <fullName evidence="1">Uncharacterized protein</fullName>
    </submittedName>
</protein>
<keyword evidence="2" id="KW-1185">Reference proteome</keyword>
<proteinExistence type="predicted"/>
<reference evidence="1" key="1">
    <citation type="submission" date="2019-02" db="EMBL/GenBank/DDBJ databases">
        <authorList>
            <person name="Pothier F.J."/>
        </authorList>
    </citation>
    <scope>NUCLEOTIDE SEQUENCE</scope>
    <source>
        <strain evidence="1">CI-1B</strain>
    </source>
</reference>
<sequence>MLAKDDELIYASKVDHGFDKASAADISTNA</sequence>
<gene>
    <name evidence="1" type="ORF">CI1B_23280</name>
</gene>
<dbReference type="AlphaFoldDB" id="A0A508T6T9"/>
<accession>A0A508T6T9</accession>
<name>A0A508T6T9_9BRAD</name>